<evidence type="ECO:0000256" key="1">
    <source>
        <dbReference type="SAM" id="Phobius"/>
    </source>
</evidence>
<reference evidence="2" key="1">
    <citation type="submission" date="2020-10" db="EMBL/GenBank/DDBJ databases">
        <authorList>
            <person name="Gilroy R."/>
        </authorList>
    </citation>
    <scope>NUCLEOTIDE SEQUENCE</scope>
    <source>
        <strain evidence="2">CHK195-4489</strain>
    </source>
</reference>
<dbReference type="AlphaFoldDB" id="A0A9D1I836"/>
<sequence length="119" mass="12568">MKYLCVFAVGGFLCMIAQILIDKTKLTSARILVLYVVTGVFLTAIGVYKYVVKLGSFGATIPLTGFGFSLCNGVFKAVDQYGFRGIFTGGLADVASGIVTAVFLALIAALVSKPKSKKN</sequence>
<dbReference type="EMBL" id="DVMM01000003">
    <property type="protein sequence ID" value="HIU28680.1"/>
    <property type="molecule type" value="Genomic_DNA"/>
</dbReference>
<feature type="transmembrane region" description="Helical" evidence="1">
    <location>
        <begin position="31"/>
        <end position="50"/>
    </location>
</feature>
<feature type="transmembrane region" description="Helical" evidence="1">
    <location>
        <begin position="87"/>
        <end position="111"/>
    </location>
</feature>
<gene>
    <name evidence="2" type="ORF">IAD50_00105</name>
</gene>
<accession>A0A9D1I836</accession>
<comment type="caution">
    <text evidence="2">The sequence shown here is derived from an EMBL/GenBank/DDBJ whole genome shotgun (WGS) entry which is preliminary data.</text>
</comment>
<keyword evidence="1" id="KW-1133">Transmembrane helix</keyword>
<keyword evidence="1" id="KW-0472">Membrane</keyword>
<organism evidence="2 3">
    <name type="scientific">Candidatus Egerieisoma faecipullorum</name>
    <dbReference type="NCBI Taxonomy" id="2840963"/>
    <lineage>
        <taxon>Bacteria</taxon>
        <taxon>Bacillati</taxon>
        <taxon>Bacillota</taxon>
        <taxon>Clostridia</taxon>
        <taxon>Eubacteriales</taxon>
        <taxon>Clostridiaceae</taxon>
        <taxon>Clostridiaceae incertae sedis</taxon>
        <taxon>Candidatus Egerieisoma</taxon>
    </lineage>
</organism>
<evidence type="ECO:0000313" key="3">
    <source>
        <dbReference type="Proteomes" id="UP000824089"/>
    </source>
</evidence>
<dbReference type="PANTHER" id="PTHR38450:SF2">
    <property type="entry name" value="STAGE V SPORULATION PROTEIN AEB"/>
    <property type="match status" value="1"/>
</dbReference>
<evidence type="ECO:0000313" key="2">
    <source>
        <dbReference type="EMBL" id="HIU28680.1"/>
    </source>
</evidence>
<feature type="transmembrane region" description="Helical" evidence="1">
    <location>
        <begin position="57"/>
        <end position="75"/>
    </location>
</feature>
<dbReference type="Proteomes" id="UP000824089">
    <property type="component" value="Unassembled WGS sequence"/>
</dbReference>
<dbReference type="Pfam" id="PF03862">
    <property type="entry name" value="SpoVAC_SpoVAEB"/>
    <property type="match status" value="1"/>
</dbReference>
<dbReference type="PANTHER" id="PTHR38450">
    <property type="entry name" value="STAGE V SPORULATION PROTEIN AC-RELATED"/>
    <property type="match status" value="1"/>
</dbReference>
<dbReference type="InterPro" id="IPR005562">
    <property type="entry name" value="SpoVA"/>
</dbReference>
<reference evidence="2" key="2">
    <citation type="journal article" date="2021" name="PeerJ">
        <title>Extensive microbial diversity within the chicken gut microbiome revealed by metagenomics and culture.</title>
        <authorList>
            <person name="Gilroy R."/>
            <person name="Ravi A."/>
            <person name="Getino M."/>
            <person name="Pursley I."/>
            <person name="Horton D.L."/>
            <person name="Alikhan N.F."/>
            <person name="Baker D."/>
            <person name="Gharbi K."/>
            <person name="Hall N."/>
            <person name="Watson M."/>
            <person name="Adriaenssens E.M."/>
            <person name="Foster-Nyarko E."/>
            <person name="Jarju S."/>
            <person name="Secka A."/>
            <person name="Antonio M."/>
            <person name="Oren A."/>
            <person name="Chaudhuri R.R."/>
            <person name="La Ragione R."/>
            <person name="Hildebrand F."/>
            <person name="Pallen M.J."/>
        </authorList>
    </citation>
    <scope>NUCLEOTIDE SEQUENCE</scope>
    <source>
        <strain evidence="2">CHK195-4489</strain>
    </source>
</reference>
<keyword evidence="1" id="KW-0812">Transmembrane</keyword>
<proteinExistence type="predicted"/>
<protein>
    <submittedName>
        <fullName evidence="2">SpoVA/SpoVAEb family sporulation membrane protein</fullName>
    </submittedName>
</protein>
<name>A0A9D1I836_9CLOT</name>